<comment type="similarity">
    <text evidence="9">Belongs to the G-protein coupled receptor 1 family.</text>
</comment>
<dbReference type="STRING" id="75743.A0A401PW24"/>
<feature type="transmembrane region" description="Helical" evidence="10">
    <location>
        <begin position="227"/>
        <end position="248"/>
    </location>
</feature>
<dbReference type="AlphaFoldDB" id="A0A401PW24"/>
<dbReference type="InterPro" id="IPR000276">
    <property type="entry name" value="GPCR_Rhodpsn"/>
</dbReference>
<dbReference type="Proteomes" id="UP000288216">
    <property type="component" value="Unassembled WGS sequence"/>
</dbReference>
<dbReference type="Pfam" id="PF00001">
    <property type="entry name" value="7tm_1"/>
    <property type="match status" value="1"/>
</dbReference>
<evidence type="ECO:0000256" key="10">
    <source>
        <dbReference type="SAM" id="Phobius"/>
    </source>
</evidence>
<evidence type="ECO:0000256" key="1">
    <source>
        <dbReference type="ARBA" id="ARBA00004651"/>
    </source>
</evidence>
<dbReference type="OMA" id="YYKIALF"/>
<proteinExistence type="inferred from homology"/>
<dbReference type="PANTHER" id="PTHR24231">
    <property type="entry name" value="PURINOCEPTOR-RELATED G-PROTEIN COUPLED RECEPTOR"/>
    <property type="match status" value="1"/>
</dbReference>
<evidence type="ECO:0000259" key="11">
    <source>
        <dbReference type="PROSITE" id="PS50262"/>
    </source>
</evidence>
<dbReference type="PROSITE" id="PS50262">
    <property type="entry name" value="G_PROTEIN_RECEP_F1_2"/>
    <property type="match status" value="1"/>
</dbReference>
<evidence type="ECO:0000256" key="3">
    <source>
        <dbReference type="ARBA" id="ARBA00022692"/>
    </source>
</evidence>
<feature type="transmembrane region" description="Helical" evidence="10">
    <location>
        <begin position="183"/>
        <end position="206"/>
    </location>
</feature>
<evidence type="ECO:0000256" key="4">
    <source>
        <dbReference type="ARBA" id="ARBA00022989"/>
    </source>
</evidence>
<reference evidence="12 13" key="1">
    <citation type="journal article" date="2018" name="Nat. Ecol. Evol.">
        <title>Shark genomes provide insights into elasmobranch evolution and the origin of vertebrates.</title>
        <authorList>
            <person name="Hara Y"/>
            <person name="Yamaguchi K"/>
            <person name="Onimaru K"/>
            <person name="Kadota M"/>
            <person name="Koyanagi M"/>
            <person name="Keeley SD"/>
            <person name="Tatsumi K"/>
            <person name="Tanaka K"/>
            <person name="Motone F"/>
            <person name="Kageyama Y"/>
            <person name="Nozu R"/>
            <person name="Adachi N"/>
            <person name="Nishimura O"/>
            <person name="Nakagawa R"/>
            <person name="Tanegashima C"/>
            <person name="Kiyatake I"/>
            <person name="Matsumoto R"/>
            <person name="Murakumo K"/>
            <person name="Nishida K"/>
            <person name="Terakita A"/>
            <person name="Kuratani S"/>
            <person name="Sato K"/>
            <person name="Hyodo S Kuraku.S."/>
        </authorList>
    </citation>
    <scope>NUCLEOTIDE SEQUENCE [LARGE SCALE GENOMIC DNA]</scope>
</reference>
<evidence type="ECO:0000256" key="8">
    <source>
        <dbReference type="ARBA" id="ARBA00023224"/>
    </source>
</evidence>
<dbReference type="GO" id="GO:0004930">
    <property type="term" value="F:G protein-coupled receptor activity"/>
    <property type="evidence" value="ECO:0007669"/>
    <property type="project" value="UniProtKB-KW"/>
</dbReference>
<feature type="transmembrane region" description="Helical" evidence="10">
    <location>
        <begin position="93"/>
        <end position="111"/>
    </location>
</feature>
<keyword evidence="6 10" id="KW-0472">Membrane</keyword>
<feature type="transmembrane region" description="Helical" evidence="10">
    <location>
        <begin position="53"/>
        <end position="73"/>
    </location>
</feature>
<dbReference type="InterPro" id="IPR017452">
    <property type="entry name" value="GPCR_Rhodpsn_7TM"/>
</dbReference>
<dbReference type="OrthoDB" id="9927220at2759"/>
<name>A0A401PW24_SCYTO</name>
<dbReference type="SUPFAM" id="SSF81321">
    <property type="entry name" value="Family A G protein-coupled receptor-like"/>
    <property type="match status" value="1"/>
</dbReference>
<keyword evidence="4 10" id="KW-1133">Transmembrane helix</keyword>
<evidence type="ECO:0000256" key="6">
    <source>
        <dbReference type="ARBA" id="ARBA00023136"/>
    </source>
</evidence>
<evidence type="ECO:0000256" key="7">
    <source>
        <dbReference type="ARBA" id="ARBA00023170"/>
    </source>
</evidence>
<dbReference type="Gene3D" id="1.20.1070.10">
    <property type="entry name" value="Rhodopsin 7-helix transmembrane proteins"/>
    <property type="match status" value="1"/>
</dbReference>
<dbReference type="GO" id="GO:0005886">
    <property type="term" value="C:plasma membrane"/>
    <property type="evidence" value="ECO:0007669"/>
    <property type="project" value="UniProtKB-SubCell"/>
</dbReference>
<evidence type="ECO:0000313" key="13">
    <source>
        <dbReference type="Proteomes" id="UP000288216"/>
    </source>
</evidence>
<evidence type="ECO:0000256" key="2">
    <source>
        <dbReference type="ARBA" id="ARBA00022475"/>
    </source>
</evidence>
<dbReference type="PROSITE" id="PS00237">
    <property type="entry name" value="G_PROTEIN_RECEP_F1_1"/>
    <property type="match status" value="1"/>
</dbReference>
<evidence type="ECO:0000256" key="9">
    <source>
        <dbReference type="RuleBase" id="RU000688"/>
    </source>
</evidence>
<feature type="non-terminal residue" evidence="12">
    <location>
        <position position="1"/>
    </location>
</feature>
<keyword evidence="7 9" id="KW-0675">Receptor</keyword>
<keyword evidence="5 9" id="KW-0297">G-protein coupled receptor</keyword>
<feature type="transmembrane region" description="Helical" evidence="10">
    <location>
        <begin position="20"/>
        <end position="41"/>
    </location>
</feature>
<comment type="caution">
    <text evidence="12">The sequence shown here is derived from an EMBL/GenBank/DDBJ whole genome shotgun (WGS) entry which is preliminary data.</text>
</comment>
<keyword evidence="13" id="KW-1185">Reference proteome</keyword>
<comment type="subcellular location">
    <subcellularLocation>
        <location evidence="1">Cell membrane</location>
        <topology evidence="1">Multi-pass membrane protein</topology>
    </subcellularLocation>
</comment>
<feature type="transmembrane region" description="Helical" evidence="10">
    <location>
        <begin position="132"/>
        <end position="154"/>
    </location>
</feature>
<gene>
    <name evidence="12" type="ORF">scyTo_0018455</name>
</gene>
<keyword evidence="8 9" id="KW-0807">Transducer</keyword>
<evidence type="ECO:0000313" key="12">
    <source>
        <dbReference type="EMBL" id="GCB77308.1"/>
    </source>
</evidence>
<protein>
    <recommendedName>
        <fullName evidence="11">G-protein coupled receptors family 1 profile domain-containing protein</fullName>
    </recommendedName>
</protein>
<accession>A0A401PW24</accession>
<dbReference type="PRINTS" id="PR01157">
    <property type="entry name" value="P2YPURNOCPTR"/>
</dbReference>
<dbReference type="PANTHER" id="PTHR24231:SF14">
    <property type="entry name" value="SUCCINATE RECEPTOR 1"/>
    <property type="match status" value="1"/>
</dbReference>
<organism evidence="12 13">
    <name type="scientific">Scyliorhinus torazame</name>
    <name type="common">Cloudy catshark</name>
    <name type="synonym">Catulus torazame</name>
    <dbReference type="NCBI Taxonomy" id="75743"/>
    <lineage>
        <taxon>Eukaryota</taxon>
        <taxon>Metazoa</taxon>
        <taxon>Chordata</taxon>
        <taxon>Craniata</taxon>
        <taxon>Vertebrata</taxon>
        <taxon>Chondrichthyes</taxon>
        <taxon>Elasmobranchii</taxon>
        <taxon>Galeomorphii</taxon>
        <taxon>Galeoidea</taxon>
        <taxon>Carcharhiniformes</taxon>
        <taxon>Scyliorhinidae</taxon>
        <taxon>Scyliorhinus</taxon>
    </lineage>
</organism>
<feature type="domain" description="G-protein coupled receptors family 1 profile" evidence="11">
    <location>
        <begin position="32"/>
        <end position="292"/>
    </location>
</feature>
<dbReference type="PRINTS" id="PR00237">
    <property type="entry name" value="GPCRRHODOPSN"/>
</dbReference>
<sequence>ETNDTCLNINSQLEKYYLPTMYGIEFILGLIGNLSVIWGYIFCLKDWKCSNIYLFNLSISDLTFICTLPMLVAYYGKGNEWTFGQVMCVLNRYILHTNMYTSILFLCCISFDRYLLVMRPLKLHSFQKKGNVIIICLGIWTFVTVELVPIFVFIHADAINSTESDSFLKCLDYASSGDATRNLIYSMFLTVFGFLIPLSAMLFFYMETARGLKKIQQQRTKIQVEKPLTLVILAIVIFLIFFTPYHLMRNVRIASRLKNNGLSECGKLGVKAAYTITRPIAFLNSITNPIFYFLLGDRFRELFFNKLKSIFFRNPDVSNQNEESTTRPIG</sequence>
<keyword evidence="2" id="KW-1003">Cell membrane</keyword>
<evidence type="ECO:0000256" key="5">
    <source>
        <dbReference type="ARBA" id="ARBA00023040"/>
    </source>
</evidence>
<dbReference type="EMBL" id="BFAA01012865">
    <property type="protein sequence ID" value="GCB77308.1"/>
    <property type="molecule type" value="Genomic_DNA"/>
</dbReference>
<keyword evidence="3 9" id="KW-0812">Transmembrane</keyword>